<comment type="caution">
    <text evidence="1">The sequence shown here is derived from an EMBL/GenBank/DDBJ whole genome shotgun (WGS) entry which is preliminary data.</text>
</comment>
<name>X0TDR5_9ZZZZ</name>
<sequence length="120" mass="14132">AHMDREDQDIEALDGILSAGDAWLRKFGVVSSAVIHNNIVLNLYSHFPQVRLVEYFMPEDPADRKIDIILYLGFWKLFFTNKDQLLDDVFGLIKEYLDNYQVQITLKRYKPQTRNPNKEK</sequence>
<dbReference type="AlphaFoldDB" id="X0TDR5"/>
<organism evidence="1">
    <name type="scientific">marine sediment metagenome</name>
    <dbReference type="NCBI Taxonomy" id="412755"/>
    <lineage>
        <taxon>unclassified sequences</taxon>
        <taxon>metagenomes</taxon>
        <taxon>ecological metagenomes</taxon>
    </lineage>
</organism>
<reference evidence="1" key="1">
    <citation type="journal article" date="2014" name="Front. Microbiol.">
        <title>High frequency of phylogenetically diverse reductive dehalogenase-homologous genes in deep subseafloor sedimentary metagenomes.</title>
        <authorList>
            <person name="Kawai M."/>
            <person name="Futagami T."/>
            <person name="Toyoda A."/>
            <person name="Takaki Y."/>
            <person name="Nishi S."/>
            <person name="Hori S."/>
            <person name="Arai W."/>
            <person name="Tsubouchi T."/>
            <person name="Morono Y."/>
            <person name="Uchiyama I."/>
            <person name="Ito T."/>
            <person name="Fujiyama A."/>
            <person name="Inagaki F."/>
            <person name="Takami H."/>
        </authorList>
    </citation>
    <scope>NUCLEOTIDE SEQUENCE</scope>
    <source>
        <strain evidence="1">Expedition CK06-06</strain>
    </source>
</reference>
<gene>
    <name evidence="1" type="ORF">S01H1_21034</name>
</gene>
<proteinExistence type="predicted"/>
<accession>X0TDR5</accession>
<dbReference type="EMBL" id="BARS01011596">
    <property type="protein sequence ID" value="GAF91668.1"/>
    <property type="molecule type" value="Genomic_DNA"/>
</dbReference>
<feature type="non-terminal residue" evidence="1">
    <location>
        <position position="1"/>
    </location>
</feature>
<protein>
    <submittedName>
        <fullName evidence="1">Uncharacterized protein</fullName>
    </submittedName>
</protein>
<evidence type="ECO:0000313" key="1">
    <source>
        <dbReference type="EMBL" id="GAF91668.1"/>
    </source>
</evidence>